<protein>
    <submittedName>
        <fullName evidence="1">Uncharacterized protein</fullName>
    </submittedName>
</protein>
<keyword evidence="2" id="KW-1185">Reference proteome</keyword>
<dbReference type="AlphaFoldDB" id="A0AAV0IZM3"/>
<dbReference type="EMBL" id="CAMGYJ010000004">
    <property type="protein sequence ID" value="CAI0402857.1"/>
    <property type="molecule type" value="Genomic_DNA"/>
</dbReference>
<evidence type="ECO:0000313" key="2">
    <source>
        <dbReference type="Proteomes" id="UP001154282"/>
    </source>
</evidence>
<sequence length="45" mass="5124">FTFSRDLESGSLFVFVQAYQSLFDEQLCCCEYGVITLSSNCQESK</sequence>
<reference evidence="1" key="1">
    <citation type="submission" date="2022-08" db="EMBL/GenBank/DDBJ databases">
        <authorList>
            <person name="Gutierrez-Valencia J."/>
        </authorList>
    </citation>
    <scope>NUCLEOTIDE SEQUENCE</scope>
</reference>
<feature type="non-terminal residue" evidence="1">
    <location>
        <position position="1"/>
    </location>
</feature>
<organism evidence="1 2">
    <name type="scientific">Linum tenue</name>
    <dbReference type="NCBI Taxonomy" id="586396"/>
    <lineage>
        <taxon>Eukaryota</taxon>
        <taxon>Viridiplantae</taxon>
        <taxon>Streptophyta</taxon>
        <taxon>Embryophyta</taxon>
        <taxon>Tracheophyta</taxon>
        <taxon>Spermatophyta</taxon>
        <taxon>Magnoliopsida</taxon>
        <taxon>eudicotyledons</taxon>
        <taxon>Gunneridae</taxon>
        <taxon>Pentapetalae</taxon>
        <taxon>rosids</taxon>
        <taxon>fabids</taxon>
        <taxon>Malpighiales</taxon>
        <taxon>Linaceae</taxon>
        <taxon>Linum</taxon>
    </lineage>
</organism>
<gene>
    <name evidence="1" type="ORF">LITE_LOCUS11797</name>
</gene>
<accession>A0AAV0IZM3</accession>
<name>A0AAV0IZM3_9ROSI</name>
<comment type="caution">
    <text evidence="1">The sequence shown here is derived from an EMBL/GenBank/DDBJ whole genome shotgun (WGS) entry which is preliminary data.</text>
</comment>
<dbReference type="Proteomes" id="UP001154282">
    <property type="component" value="Unassembled WGS sequence"/>
</dbReference>
<proteinExistence type="predicted"/>
<evidence type="ECO:0000313" key="1">
    <source>
        <dbReference type="EMBL" id="CAI0402857.1"/>
    </source>
</evidence>